<evidence type="ECO:0000256" key="1">
    <source>
        <dbReference type="SAM" id="MobiDB-lite"/>
    </source>
</evidence>
<feature type="compositionally biased region" description="Basic and acidic residues" evidence="1">
    <location>
        <begin position="67"/>
        <end position="92"/>
    </location>
</feature>
<organism evidence="2 3">
    <name type="scientific">Bosea robiniae</name>
    <dbReference type="NCBI Taxonomy" id="1036780"/>
    <lineage>
        <taxon>Bacteria</taxon>
        <taxon>Pseudomonadati</taxon>
        <taxon>Pseudomonadota</taxon>
        <taxon>Alphaproteobacteria</taxon>
        <taxon>Hyphomicrobiales</taxon>
        <taxon>Boseaceae</taxon>
        <taxon>Bosea</taxon>
    </lineage>
</organism>
<dbReference type="RefSeq" id="WP_091858709.1">
    <property type="nucleotide sequence ID" value="NZ_FNBZ01000005.1"/>
</dbReference>
<dbReference type="EMBL" id="FNBZ01000005">
    <property type="protein sequence ID" value="SDG83572.1"/>
    <property type="molecule type" value="Genomic_DNA"/>
</dbReference>
<protein>
    <recommendedName>
        <fullName evidence="4">Helix-turn-helix domain-containing protein</fullName>
    </recommendedName>
</protein>
<gene>
    <name evidence="2" type="ORF">SAMN05421844_105405</name>
</gene>
<reference evidence="2 3" key="1">
    <citation type="submission" date="2016-10" db="EMBL/GenBank/DDBJ databases">
        <authorList>
            <person name="Varghese N."/>
            <person name="Submissions S."/>
        </authorList>
    </citation>
    <scope>NUCLEOTIDE SEQUENCE [LARGE SCALE GENOMIC DNA]</scope>
    <source>
        <strain evidence="2 3">DSM 26672</strain>
    </source>
</reference>
<accession>A0ABY0P295</accession>
<evidence type="ECO:0000313" key="2">
    <source>
        <dbReference type="EMBL" id="SDG83572.1"/>
    </source>
</evidence>
<proteinExistence type="predicted"/>
<dbReference type="Proteomes" id="UP000199468">
    <property type="component" value="Unassembled WGS sequence"/>
</dbReference>
<name>A0ABY0P295_9HYPH</name>
<sequence>MSEPDDRPRLMTKQQAAAYCGVSAPTFTKWVLAGDMPGPFKSTRMYDRRAIDLVLDQAAGISQGAPPKEDALDKWRREKAEREARSESAFDRWEREEAVKAAASMTPYQAALTASGETSHEKWYRESQARKARKAERARAKEVSDAAKAKLTK</sequence>
<feature type="region of interest" description="Disordered" evidence="1">
    <location>
        <begin position="59"/>
        <end position="92"/>
    </location>
</feature>
<evidence type="ECO:0008006" key="4">
    <source>
        <dbReference type="Google" id="ProtNLM"/>
    </source>
</evidence>
<comment type="caution">
    <text evidence="2">The sequence shown here is derived from an EMBL/GenBank/DDBJ whole genome shotgun (WGS) entry which is preliminary data.</text>
</comment>
<evidence type="ECO:0000313" key="3">
    <source>
        <dbReference type="Proteomes" id="UP000199468"/>
    </source>
</evidence>
<feature type="compositionally biased region" description="Basic and acidic residues" evidence="1">
    <location>
        <begin position="118"/>
        <end position="153"/>
    </location>
</feature>
<feature type="region of interest" description="Disordered" evidence="1">
    <location>
        <begin position="110"/>
        <end position="153"/>
    </location>
</feature>
<keyword evidence="3" id="KW-1185">Reference proteome</keyword>